<evidence type="ECO:0000259" key="5">
    <source>
        <dbReference type="PROSITE" id="PS51123"/>
    </source>
</evidence>
<evidence type="ECO:0000256" key="1">
    <source>
        <dbReference type="ARBA" id="ARBA00004442"/>
    </source>
</evidence>
<dbReference type="InterPro" id="IPR006665">
    <property type="entry name" value="OmpA-like"/>
</dbReference>
<dbReference type="InterPro" id="IPR006664">
    <property type="entry name" value="OMP_bac"/>
</dbReference>
<dbReference type="PANTHER" id="PTHR30329:SF21">
    <property type="entry name" value="LIPOPROTEIN YIAD-RELATED"/>
    <property type="match status" value="1"/>
</dbReference>
<keyword evidence="3" id="KW-0998">Cell outer membrane</keyword>
<feature type="domain" description="OmpA-like" evidence="5">
    <location>
        <begin position="28"/>
        <end position="141"/>
    </location>
</feature>
<proteinExistence type="predicted"/>
<gene>
    <name evidence="6" type="ORF">GCM10007854_08410</name>
</gene>
<comment type="subcellular location">
    <subcellularLocation>
        <location evidence="1">Cell outer membrane</location>
    </subcellularLocation>
</comment>
<dbReference type="EMBL" id="BSNJ01000002">
    <property type="protein sequence ID" value="GLQ19886.1"/>
    <property type="molecule type" value="Genomic_DNA"/>
</dbReference>
<evidence type="ECO:0000256" key="4">
    <source>
        <dbReference type="PROSITE-ProRule" id="PRU00473"/>
    </source>
</evidence>
<organism evidence="6 7">
    <name type="scientific">Algimonas porphyrae</name>
    <dbReference type="NCBI Taxonomy" id="1128113"/>
    <lineage>
        <taxon>Bacteria</taxon>
        <taxon>Pseudomonadati</taxon>
        <taxon>Pseudomonadota</taxon>
        <taxon>Alphaproteobacteria</taxon>
        <taxon>Maricaulales</taxon>
        <taxon>Robiginitomaculaceae</taxon>
        <taxon>Algimonas</taxon>
    </lineage>
</organism>
<dbReference type="RefSeq" id="WP_284369952.1">
    <property type="nucleotide sequence ID" value="NZ_BSNJ01000002.1"/>
</dbReference>
<comment type="caution">
    <text evidence="6">The sequence shown here is derived from an EMBL/GenBank/DDBJ whole genome shotgun (WGS) entry which is preliminary data.</text>
</comment>
<evidence type="ECO:0000256" key="2">
    <source>
        <dbReference type="ARBA" id="ARBA00023136"/>
    </source>
</evidence>
<dbReference type="PROSITE" id="PS51257">
    <property type="entry name" value="PROKAR_LIPOPROTEIN"/>
    <property type="match status" value="1"/>
</dbReference>
<keyword evidence="7" id="KW-1185">Reference proteome</keyword>
<reference evidence="6" key="2">
    <citation type="submission" date="2023-01" db="EMBL/GenBank/DDBJ databases">
        <title>Draft genome sequence of Algimonas porphyrae strain NBRC 108216.</title>
        <authorList>
            <person name="Sun Q."/>
            <person name="Mori K."/>
        </authorList>
    </citation>
    <scope>NUCLEOTIDE SEQUENCE</scope>
    <source>
        <strain evidence="6">NBRC 108216</strain>
    </source>
</reference>
<dbReference type="Pfam" id="PF00691">
    <property type="entry name" value="OmpA"/>
    <property type="match status" value="1"/>
</dbReference>
<name>A0ABQ5UX72_9PROT</name>
<dbReference type="PROSITE" id="PS51123">
    <property type="entry name" value="OMPA_2"/>
    <property type="match status" value="1"/>
</dbReference>
<dbReference type="SUPFAM" id="SSF103088">
    <property type="entry name" value="OmpA-like"/>
    <property type="match status" value="1"/>
</dbReference>
<dbReference type="InterPro" id="IPR036737">
    <property type="entry name" value="OmpA-like_sf"/>
</dbReference>
<dbReference type="Gene3D" id="3.30.1330.60">
    <property type="entry name" value="OmpA-like domain"/>
    <property type="match status" value="1"/>
</dbReference>
<accession>A0ABQ5UX72</accession>
<sequence length="141" mass="15329">MRKLLIMTALGLGVTACTTMNKADDMRLSELCEARSFAVFFETGSSDLDNDAEATLSAVSSAYDDCDLFRLEVVGYADSVGESEANLALSDRRADAVLAELNDRGVMADRVAIVPMGERTILDDEEPDAFERRVVVTLIPE</sequence>
<evidence type="ECO:0000256" key="3">
    <source>
        <dbReference type="ARBA" id="ARBA00023237"/>
    </source>
</evidence>
<evidence type="ECO:0000313" key="7">
    <source>
        <dbReference type="Proteomes" id="UP001161390"/>
    </source>
</evidence>
<dbReference type="PANTHER" id="PTHR30329">
    <property type="entry name" value="STATOR ELEMENT OF FLAGELLAR MOTOR COMPLEX"/>
    <property type="match status" value="1"/>
</dbReference>
<dbReference type="Proteomes" id="UP001161390">
    <property type="component" value="Unassembled WGS sequence"/>
</dbReference>
<keyword evidence="2 4" id="KW-0472">Membrane</keyword>
<dbReference type="InterPro" id="IPR050330">
    <property type="entry name" value="Bact_OuterMem_StrucFunc"/>
</dbReference>
<dbReference type="CDD" id="cd07185">
    <property type="entry name" value="OmpA_C-like"/>
    <property type="match status" value="1"/>
</dbReference>
<protein>
    <recommendedName>
        <fullName evidence="5">OmpA-like domain-containing protein</fullName>
    </recommendedName>
</protein>
<evidence type="ECO:0000313" key="6">
    <source>
        <dbReference type="EMBL" id="GLQ19886.1"/>
    </source>
</evidence>
<dbReference type="PRINTS" id="PR01021">
    <property type="entry name" value="OMPADOMAIN"/>
</dbReference>
<reference evidence="6" key="1">
    <citation type="journal article" date="2014" name="Int. J. Syst. Evol. Microbiol.">
        <title>Complete genome of a new Firmicutes species belonging to the dominant human colonic microbiota ('Ruminococcus bicirculans') reveals two chromosomes and a selective capacity to utilize plant glucans.</title>
        <authorList>
            <consortium name="NISC Comparative Sequencing Program"/>
            <person name="Wegmann U."/>
            <person name="Louis P."/>
            <person name="Goesmann A."/>
            <person name="Henrissat B."/>
            <person name="Duncan S.H."/>
            <person name="Flint H.J."/>
        </authorList>
    </citation>
    <scope>NUCLEOTIDE SEQUENCE</scope>
    <source>
        <strain evidence="6">NBRC 108216</strain>
    </source>
</reference>